<accession>A0A6C0K9P4</accession>
<reference evidence="1" key="1">
    <citation type="journal article" date="2020" name="Nature">
        <title>Giant virus diversity and host interactions through global metagenomics.</title>
        <authorList>
            <person name="Schulz F."/>
            <person name="Roux S."/>
            <person name="Paez-Espino D."/>
            <person name="Jungbluth S."/>
            <person name="Walsh D.A."/>
            <person name="Denef V.J."/>
            <person name="McMahon K.D."/>
            <person name="Konstantinidis K.T."/>
            <person name="Eloe-Fadrosh E.A."/>
            <person name="Kyrpides N.C."/>
            <person name="Woyke T."/>
        </authorList>
    </citation>
    <scope>NUCLEOTIDE SEQUENCE</scope>
    <source>
        <strain evidence="1">GVMAG-S-1101178-73</strain>
    </source>
</reference>
<organism evidence="1">
    <name type="scientific">viral metagenome</name>
    <dbReference type="NCBI Taxonomy" id="1070528"/>
    <lineage>
        <taxon>unclassified sequences</taxon>
        <taxon>metagenomes</taxon>
        <taxon>organismal metagenomes</taxon>
    </lineage>
</organism>
<protein>
    <submittedName>
        <fullName evidence="1">Uncharacterized protein</fullName>
    </submittedName>
</protein>
<proteinExistence type="predicted"/>
<dbReference type="EMBL" id="MN740820">
    <property type="protein sequence ID" value="QHU13417.1"/>
    <property type="molecule type" value="Genomic_DNA"/>
</dbReference>
<dbReference type="AlphaFoldDB" id="A0A6C0K9P4"/>
<evidence type="ECO:0000313" key="1">
    <source>
        <dbReference type="EMBL" id="QHU13417.1"/>
    </source>
</evidence>
<sequence>MSIAQGSINFADFAVFADMYNDTEEKWNIHGDDALKDVIQDGDDALKDVIQDGDDALKDYYDAYCSYLVSRKYTTDVIKTYRKNAIIDFYITENKFDNTMRKELDDYYVANIKDNFNKKLEPPVCFFHQVRMEEKDREASEKREIDTDDVAQHYINLKNMYKRVYDLMNNTGHSHYPQNHNLHTENTQSDCGDADSNYDKYLEYYDEYYNLYDSDYYTEHDNYSDGFSDDYENHDY</sequence>
<name>A0A6C0K9P4_9ZZZZ</name>